<gene>
    <name evidence="1" type="ORF">N44_02231</name>
</gene>
<reference evidence="2" key="1">
    <citation type="journal article" date="2015" name="Genome">
        <title>Whole Genome Sequence of the Non-Microcystin-Producing Microcystis aeruginosa Strain NIES-44.</title>
        <authorList>
            <person name="Okano K."/>
            <person name="Miyata N."/>
            <person name="Ozaki Y."/>
        </authorList>
    </citation>
    <scope>NUCLEOTIDE SEQUENCE [LARGE SCALE GENOMIC DNA]</scope>
    <source>
        <strain evidence="2">NIES-44</strain>
    </source>
</reference>
<dbReference type="EMBL" id="BBPA01000039">
    <property type="protein sequence ID" value="GAL93544.1"/>
    <property type="molecule type" value="Genomic_DNA"/>
</dbReference>
<protein>
    <submittedName>
        <fullName evidence="1">Uncharacterized protein</fullName>
    </submittedName>
</protein>
<accession>A0A0A1VVD7</accession>
<comment type="caution">
    <text evidence="1">The sequence shown here is derived from an EMBL/GenBank/DDBJ whole genome shotgun (WGS) entry which is preliminary data.</text>
</comment>
<dbReference type="Proteomes" id="UP000030321">
    <property type="component" value="Unassembled WGS sequence"/>
</dbReference>
<proteinExistence type="predicted"/>
<organism evidence="1 2">
    <name type="scientific">Microcystis aeruginosa NIES-44</name>
    <dbReference type="NCBI Taxonomy" id="449439"/>
    <lineage>
        <taxon>Bacteria</taxon>
        <taxon>Bacillati</taxon>
        <taxon>Cyanobacteriota</taxon>
        <taxon>Cyanophyceae</taxon>
        <taxon>Oscillatoriophycideae</taxon>
        <taxon>Chroococcales</taxon>
        <taxon>Microcystaceae</taxon>
        <taxon>Microcystis</taxon>
    </lineage>
</organism>
<dbReference type="AlphaFoldDB" id="A0A0A1VVD7"/>
<evidence type="ECO:0000313" key="2">
    <source>
        <dbReference type="Proteomes" id="UP000030321"/>
    </source>
</evidence>
<evidence type="ECO:0000313" key="1">
    <source>
        <dbReference type="EMBL" id="GAL93544.1"/>
    </source>
</evidence>
<sequence length="51" mass="6030">MSELNEQEVRLTIASNKNNAIKALSILEKKIFADLLLRCRFFENITENYRQ</sequence>
<name>A0A0A1VVD7_MICAE</name>